<evidence type="ECO:0000256" key="8">
    <source>
        <dbReference type="ARBA" id="ARBA00022848"/>
    </source>
</evidence>
<feature type="binding site" description="axial binding residue" evidence="13">
    <location>
        <position position="434"/>
    </location>
    <ligand>
        <name>heme</name>
        <dbReference type="ChEBI" id="CHEBI:30413"/>
    </ligand>
    <ligandPart>
        <name>Fe</name>
        <dbReference type="ChEBI" id="CHEBI:18248"/>
    </ligandPart>
</feature>
<organism evidence="16 17">
    <name type="scientific">Sinanodonta woodiana</name>
    <name type="common">Chinese pond mussel</name>
    <name type="synonym">Anodonta woodiana</name>
    <dbReference type="NCBI Taxonomy" id="1069815"/>
    <lineage>
        <taxon>Eukaryota</taxon>
        <taxon>Metazoa</taxon>
        <taxon>Spiralia</taxon>
        <taxon>Lophotrochozoa</taxon>
        <taxon>Mollusca</taxon>
        <taxon>Bivalvia</taxon>
        <taxon>Autobranchia</taxon>
        <taxon>Heteroconchia</taxon>
        <taxon>Palaeoheterodonta</taxon>
        <taxon>Unionida</taxon>
        <taxon>Unionoidea</taxon>
        <taxon>Unionidae</taxon>
        <taxon>Unioninae</taxon>
        <taxon>Sinanodonta</taxon>
    </lineage>
</organism>
<comment type="similarity">
    <text evidence="4 14">Belongs to the cytochrome P450 family.</text>
</comment>
<keyword evidence="8" id="KW-0492">Microsome</keyword>
<evidence type="ECO:0000256" key="4">
    <source>
        <dbReference type="ARBA" id="ARBA00010617"/>
    </source>
</evidence>
<dbReference type="SUPFAM" id="SSF48264">
    <property type="entry name" value="Cytochrome P450"/>
    <property type="match status" value="1"/>
</dbReference>
<dbReference type="PRINTS" id="PR00385">
    <property type="entry name" value="P450"/>
</dbReference>
<dbReference type="GO" id="GO:0005789">
    <property type="term" value="C:endoplasmic reticulum membrane"/>
    <property type="evidence" value="ECO:0007669"/>
    <property type="project" value="UniProtKB-SubCell"/>
</dbReference>
<dbReference type="GO" id="GO:0046872">
    <property type="term" value="F:metal ion binding"/>
    <property type="evidence" value="ECO:0007669"/>
    <property type="project" value="UniProtKB-KW"/>
</dbReference>
<evidence type="ECO:0000256" key="11">
    <source>
        <dbReference type="ARBA" id="ARBA00023033"/>
    </source>
</evidence>
<dbReference type="InterPro" id="IPR017972">
    <property type="entry name" value="Cyt_P450_CS"/>
</dbReference>
<evidence type="ECO:0000256" key="7">
    <source>
        <dbReference type="ARBA" id="ARBA00022824"/>
    </source>
</evidence>
<evidence type="ECO:0000256" key="1">
    <source>
        <dbReference type="ARBA" id="ARBA00001971"/>
    </source>
</evidence>
<dbReference type="FunFam" id="1.10.630.10:FF:000238">
    <property type="entry name" value="Cytochrome P450 2A6"/>
    <property type="match status" value="1"/>
</dbReference>
<dbReference type="AlphaFoldDB" id="A0ABD3VFC3"/>
<keyword evidence="11 14" id="KW-0503">Monooxygenase</keyword>
<dbReference type="Proteomes" id="UP001634394">
    <property type="component" value="Unassembled WGS sequence"/>
</dbReference>
<keyword evidence="17" id="KW-1185">Reference proteome</keyword>
<dbReference type="Gene3D" id="1.10.630.10">
    <property type="entry name" value="Cytochrome P450"/>
    <property type="match status" value="1"/>
</dbReference>
<dbReference type="Pfam" id="PF00067">
    <property type="entry name" value="p450"/>
    <property type="match status" value="1"/>
</dbReference>
<dbReference type="InterPro" id="IPR036396">
    <property type="entry name" value="Cyt_P450_sf"/>
</dbReference>
<proteinExistence type="inferred from homology"/>
<keyword evidence="5 13" id="KW-0349">Heme</keyword>
<evidence type="ECO:0000256" key="13">
    <source>
        <dbReference type="PIRSR" id="PIRSR602401-1"/>
    </source>
</evidence>
<dbReference type="GO" id="GO:0004497">
    <property type="term" value="F:monooxygenase activity"/>
    <property type="evidence" value="ECO:0007669"/>
    <property type="project" value="UniProtKB-KW"/>
</dbReference>
<keyword evidence="15" id="KW-0732">Signal</keyword>
<dbReference type="InterPro" id="IPR002401">
    <property type="entry name" value="Cyt_P450_E_grp-I"/>
</dbReference>
<name>A0ABD3VFC3_SINWO</name>
<dbReference type="InterPro" id="IPR001128">
    <property type="entry name" value="Cyt_P450"/>
</dbReference>
<evidence type="ECO:0000256" key="15">
    <source>
        <dbReference type="SAM" id="SignalP"/>
    </source>
</evidence>
<evidence type="ECO:0000256" key="12">
    <source>
        <dbReference type="ARBA" id="ARBA00023136"/>
    </source>
</evidence>
<dbReference type="PANTHER" id="PTHR24289:SF1">
    <property type="entry name" value="STEROID 17-ALPHA-HYDROXYLASE_17,20 LYASE"/>
    <property type="match status" value="1"/>
</dbReference>
<comment type="subcellular location">
    <subcellularLocation>
        <location evidence="3">Endoplasmic reticulum membrane</location>
        <topology evidence="3">Peripheral membrane protein</topology>
    </subcellularLocation>
    <subcellularLocation>
        <location evidence="2">Microsome membrane</location>
        <topology evidence="2">Peripheral membrane protein</topology>
    </subcellularLocation>
</comment>
<sequence>MITLIVLFVLFMICISMIWNWSQTSELSGIPAVKPRWPLFGNALFFDLTKTHIVLTELAQKYGPVFRIKLYGDEIVVLNDYKSIYSALVANGNEVAGRPSMYRTEHADRNRNSIVWQTYTPKLKMLRKEVHKSLRMFGDGLNSLEDKCFPEVEALIARIRDTDGHPFDPWDYIYDTTCNVMLLLLLGVRFSYTGDELTQLKEISRLFNHTFGSGSGSRLDVIPWLHILRNQDFSVLKSALKLRNSFWEDRIKDLPIKNDSVVADLLRLTENPGIDVTETTVKETFTNLILAGTDTTATAMTCLLLILIHRPEVQDRLQAELDTVVGQKRKPCLADRAVMPYFEACVLELLRYISHVPLAVPHSTISDTYIEEHKIPADTTIYINLWAMHHDASFWNDPWVFQPERFLDEHGCILPPQHEFRRRVMAFGAGRRVCLGEVLAKNRLFLFVSAILQNFSFEAADIQSIPDMDPRTYSLGLVLHPGRFKLKAKRRDR</sequence>
<evidence type="ECO:0000313" key="17">
    <source>
        <dbReference type="Proteomes" id="UP001634394"/>
    </source>
</evidence>
<evidence type="ECO:0000256" key="9">
    <source>
        <dbReference type="ARBA" id="ARBA00023002"/>
    </source>
</evidence>
<evidence type="ECO:0008006" key="18">
    <source>
        <dbReference type="Google" id="ProtNLM"/>
    </source>
</evidence>
<evidence type="ECO:0000256" key="2">
    <source>
        <dbReference type="ARBA" id="ARBA00004174"/>
    </source>
</evidence>
<keyword evidence="10 13" id="KW-0408">Iron</keyword>
<evidence type="ECO:0000256" key="6">
    <source>
        <dbReference type="ARBA" id="ARBA00022723"/>
    </source>
</evidence>
<evidence type="ECO:0000256" key="14">
    <source>
        <dbReference type="RuleBase" id="RU000461"/>
    </source>
</evidence>
<accession>A0ABD3VFC3</accession>
<keyword evidence="6 13" id="KW-0479">Metal-binding</keyword>
<evidence type="ECO:0000256" key="3">
    <source>
        <dbReference type="ARBA" id="ARBA00004406"/>
    </source>
</evidence>
<feature type="chain" id="PRO_5044794315" description="Cytochrome P450" evidence="15">
    <location>
        <begin position="25"/>
        <end position="493"/>
    </location>
</feature>
<feature type="signal peptide" evidence="15">
    <location>
        <begin position="1"/>
        <end position="24"/>
    </location>
</feature>
<keyword evidence="9 14" id="KW-0560">Oxidoreductase</keyword>
<dbReference type="EMBL" id="JBJQND010000012">
    <property type="protein sequence ID" value="KAL3860289.1"/>
    <property type="molecule type" value="Genomic_DNA"/>
</dbReference>
<gene>
    <name evidence="16" type="ORF">ACJMK2_010430</name>
</gene>
<dbReference type="PROSITE" id="PS00086">
    <property type="entry name" value="CYTOCHROME_P450"/>
    <property type="match status" value="1"/>
</dbReference>
<dbReference type="PANTHER" id="PTHR24289">
    <property type="entry name" value="STEROID 17-ALPHA-HYDROXYLASE/17,20 LYASE"/>
    <property type="match status" value="1"/>
</dbReference>
<dbReference type="PRINTS" id="PR00463">
    <property type="entry name" value="EP450I"/>
</dbReference>
<reference evidence="16 17" key="1">
    <citation type="submission" date="2024-11" db="EMBL/GenBank/DDBJ databases">
        <title>Chromosome-level genome assembly of the freshwater bivalve Anodonta woodiana.</title>
        <authorList>
            <person name="Chen X."/>
        </authorList>
    </citation>
    <scope>NUCLEOTIDE SEQUENCE [LARGE SCALE GENOMIC DNA]</scope>
    <source>
        <strain evidence="16">MN2024</strain>
        <tissue evidence="16">Gills</tissue>
    </source>
</reference>
<evidence type="ECO:0000313" key="16">
    <source>
        <dbReference type="EMBL" id="KAL3860289.1"/>
    </source>
</evidence>
<evidence type="ECO:0000256" key="5">
    <source>
        <dbReference type="ARBA" id="ARBA00022617"/>
    </source>
</evidence>
<evidence type="ECO:0000256" key="10">
    <source>
        <dbReference type="ARBA" id="ARBA00023004"/>
    </source>
</evidence>
<comment type="caution">
    <text evidence="16">The sequence shown here is derived from an EMBL/GenBank/DDBJ whole genome shotgun (WGS) entry which is preliminary data.</text>
</comment>
<keyword evidence="7" id="KW-0256">Endoplasmic reticulum</keyword>
<keyword evidence="12" id="KW-0472">Membrane</keyword>
<protein>
    <recommendedName>
        <fullName evidence="18">Cytochrome P450</fullName>
    </recommendedName>
</protein>
<comment type="cofactor">
    <cofactor evidence="1 13">
        <name>heme</name>
        <dbReference type="ChEBI" id="CHEBI:30413"/>
    </cofactor>
</comment>